<dbReference type="OrthoDB" id="1114310at2759"/>
<dbReference type="Proteomes" id="UP000886595">
    <property type="component" value="Unassembled WGS sequence"/>
</dbReference>
<gene>
    <name evidence="3" type="ORF">Bca52824_026812</name>
</gene>
<reference evidence="3 4" key="1">
    <citation type="submission" date="2020-02" db="EMBL/GenBank/DDBJ databases">
        <authorList>
            <person name="Ma Q."/>
            <person name="Huang Y."/>
            <person name="Song X."/>
            <person name="Pei D."/>
        </authorList>
    </citation>
    <scope>NUCLEOTIDE SEQUENCE [LARGE SCALE GENOMIC DNA]</scope>
    <source>
        <strain evidence="3">Sxm20200214</strain>
        <tissue evidence="3">Leaf</tissue>
    </source>
</reference>
<accession>A0A8X7V959</accession>
<evidence type="ECO:0000259" key="2">
    <source>
        <dbReference type="Pfam" id="PF03078"/>
    </source>
</evidence>
<evidence type="ECO:0000313" key="3">
    <source>
        <dbReference type="EMBL" id="KAG2307064.1"/>
    </source>
</evidence>
<sequence length="317" mass="35862">MKRTGMQASGYIYPVGKQGGADRGQAPADIEVEKQELAARHTAQFGKTLGSQPGSEEERRQQALAMIRKKAQAKKDGKRVVADKSVADGAHKQTKRNGKRTAVGDSVTDGAKQATPKRAKAPRNSSVGALVVEKTNKKHTMEEKLARARAKTQGKKPIVAESEEYDKRDRSKTPTKDELVDLLRNGITWVPTRFVHKMILQEMYFDDDVETMLEHMKRLVKFLALRIRKILHFPHSRQPKEKTIAESMWTLLTGKGRGGHKKEKNSSIRHPIMRYLHKLLNHTFFQKKEIGNVAGEELRFLHQTDTLLPFLSSLLSR</sequence>
<dbReference type="Pfam" id="PF03078">
    <property type="entry name" value="ATHILA"/>
    <property type="match status" value="1"/>
</dbReference>
<dbReference type="InterPro" id="IPR004312">
    <property type="entry name" value="ATHILA_Orf1_C"/>
</dbReference>
<feature type="region of interest" description="Disordered" evidence="1">
    <location>
        <begin position="148"/>
        <end position="173"/>
    </location>
</feature>
<proteinExistence type="predicted"/>
<name>A0A8X7V959_BRACI</name>
<protein>
    <recommendedName>
        <fullName evidence="2">Arabidopsis retrotransposon Orf1 C-terminal domain-containing protein</fullName>
    </recommendedName>
</protein>
<evidence type="ECO:0000256" key="1">
    <source>
        <dbReference type="SAM" id="MobiDB-lite"/>
    </source>
</evidence>
<comment type="caution">
    <text evidence="3">The sequence shown here is derived from an EMBL/GenBank/DDBJ whole genome shotgun (WGS) entry which is preliminary data.</text>
</comment>
<feature type="region of interest" description="Disordered" evidence="1">
    <location>
        <begin position="1"/>
        <end position="127"/>
    </location>
</feature>
<dbReference type="EMBL" id="JAAMPC010000006">
    <property type="protein sequence ID" value="KAG2307064.1"/>
    <property type="molecule type" value="Genomic_DNA"/>
</dbReference>
<organism evidence="3 4">
    <name type="scientific">Brassica carinata</name>
    <name type="common">Ethiopian mustard</name>
    <name type="synonym">Abyssinian cabbage</name>
    <dbReference type="NCBI Taxonomy" id="52824"/>
    <lineage>
        <taxon>Eukaryota</taxon>
        <taxon>Viridiplantae</taxon>
        <taxon>Streptophyta</taxon>
        <taxon>Embryophyta</taxon>
        <taxon>Tracheophyta</taxon>
        <taxon>Spermatophyta</taxon>
        <taxon>Magnoliopsida</taxon>
        <taxon>eudicotyledons</taxon>
        <taxon>Gunneridae</taxon>
        <taxon>Pentapetalae</taxon>
        <taxon>rosids</taxon>
        <taxon>malvids</taxon>
        <taxon>Brassicales</taxon>
        <taxon>Brassicaceae</taxon>
        <taxon>Brassiceae</taxon>
        <taxon>Brassica</taxon>
    </lineage>
</organism>
<feature type="domain" description="Arabidopsis retrotransposon Orf1 C-terminal" evidence="2">
    <location>
        <begin position="228"/>
        <end position="304"/>
    </location>
</feature>
<keyword evidence="4" id="KW-1185">Reference proteome</keyword>
<evidence type="ECO:0000313" key="4">
    <source>
        <dbReference type="Proteomes" id="UP000886595"/>
    </source>
</evidence>
<dbReference type="AlphaFoldDB" id="A0A8X7V959"/>
<feature type="compositionally biased region" description="Basic and acidic residues" evidence="1">
    <location>
        <begin position="73"/>
        <end position="91"/>
    </location>
</feature>